<gene>
    <name evidence="1" type="ORF">AN188_01161</name>
    <name evidence="2" type="ORF">APG09_01236</name>
</gene>
<accession>A0A150JI26</accession>
<dbReference type="SUPFAM" id="SSF51126">
    <property type="entry name" value="Pectin lyase-like"/>
    <property type="match status" value="1"/>
</dbReference>
<reference evidence="1 3" key="1">
    <citation type="journal article" date="2016" name="ISME J.">
        <title>Chasing the elusive Euryarchaeota class WSA2: genomes reveal a uniquely fastidious methyl-reducing methanogen.</title>
        <authorList>
            <person name="Nobu M.K."/>
            <person name="Narihiro T."/>
            <person name="Kuroda K."/>
            <person name="Mei R."/>
            <person name="Liu W.T."/>
        </authorList>
    </citation>
    <scope>NUCLEOTIDE SEQUENCE [LARGE SCALE GENOMIC DNA]</scope>
    <source>
        <strain evidence="1">ADurb1013_Bin02101</strain>
        <strain evidence="2">ADurb1213_Bin02801</strain>
    </source>
</reference>
<name>A0A150JFK4_9EURY</name>
<dbReference type="EMBL" id="LNJE01000015">
    <property type="protein sequence ID" value="KYC56909.1"/>
    <property type="molecule type" value="Genomic_DNA"/>
</dbReference>
<dbReference type="AlphaFoldDB" id="A0A150JFK4"/>
<sequence length="345" mass="36717">MKKIKSIVLGVLLIVSILAIINPVSAATLEVGPGKTYATINAAIGAAGNGDTILVYPGTYNENINITVSNLTLKSVGGRDSTIVGPGTSDIVIKINSNLGTITVDGFTALLSNTITNPGGIIQGMGSATGTTSIVKNNKVVTQKYLRNGIQVTGQNSQVIGNIITGGPLTEDWASSGITIVSSTTTKNILVRDNHILGEMDYGISVFTWDSGEVSDTIVENNIIEKTIWAGITIGGKVSNTLVKDNIIKNNPVNGLEEIHTNYYGYATGNPTGTKVWYNQFCNNGKDIDIYDDPNDSYVIGEPKLDARGNTGCPTTLPMNRFISIFKKNFEKNHGKSENSNNIEN</sequence>
<accession>A0A150JFK4</accession>
<evidence type="ECO:0000313" key="2">
    <source>
        <dbReference type="EMBL" id="KYC56909.1"/>
    </source>
</evidence>
<dbReference type="Gene3D" id="2.160.20.10">
    <property type="entry name" value="Single-stranded right-handed beta-helix, Pectin lyase-like"/>
    <property type="match status" value="1"/>
</dbReference>
<dbReference type="SMART" id="SM00710">
    <property type="entry name" value="PbH1"/>
    <property type="match status" value="4"/>
</dbReference>
<evidence type="ECO:0000313" key="1">
    <source>
        <dbReference type="EMBL" id="KYC54270.1"/>
    </source>
</evidence>
<dbReference type="EMBL" id="LNJB01000015">
    <property type="protein sequence ID" value="KYC54270.1"/>
    <property type="molecule type" value="Genomic_DNA"/>
</dbReference>
<evidence type="ECO:0000313" key="3">
    <source>
        <dbReference type="Proteomes" id="UP000092420"/>
    </source>
</evidence>
<protein>
    <submittedName>
        <fullName evidence="1">Uncharacterized protein</fullName>
    </submittedName>
</protein>
<dbReference type="InterPro" id="IPR011050">
    <property type="entry name" value="Pectin_lyase_fold/virulence"/>
</dbReference>
<proteinExistence type="predicted"/>
<dbReference type="InterPro" id="IPR012334">
    <property type="entry name" value="Pectin_lyas_fold"/>
</dbReference>
<accession>A0A150JAP7</accession>
<comment type="caution">
    <text evidence="1">The sequence shown here is derived from an EMBL/GenBank/DDBJ whole genome shotgun (WGS) entry which is preliminary data.</text>
</comment>
<dbReference type="Proteomes" id="UP000092420">
    <property type="component" value="Unassembled WGS sequence"/>
</dbReference>
<dbReference type="InterPro" id="IPR006626">
    <property type="entry name" value="PbH1"/>
</dbReference>
<organism evidence="1 3">
    <name type="scientific">Candidatus Methanofastidiosum methylothiophilum</name>
    <dbReference type="NCBI Taxonomy" id="1705564"/>
    <lineage>
        <taxon>Archaea</taxon>
        <taxon>Methanobacteriati</taxon>
        <taxon>Methanobacteriota</taxon>
        <taxon>Stenosarchaea group</taxon>
        <taxon>Candidatus Methanofastidiosia</taxon>
        <taxon>Candidatus Methanofastidiosales</taxon>
        <taxon>Candidatus Methanofastidiosaceae</taxon>
        <taxon>Candidatus Methanofastidiosum</taxon>
    </lineage>
</organism>